<organism evidence="7 8">
    <name type="scientific">Novosphingobium ovatum</name>
    <dbReference type="NCBI Taxonomy" id="1908523"/>
    <lineage>
        <taxon>Bacteria</taxon>
        <taxon>Pseudomonadati</taxon>
        <taxon>Pseudomonadota</taxon>
        <taxon>Alphaproteobacteria</taxon>
        <taxon>Sphingomonadales</taxon>
        <taxon>Sphingomonadaceae</taxon>
        <taxon>Novosphingobium</taxon>
    </lineage>
</organism>
<dbReference type="PANTHER" id="PTHR35008:SF9">
    <property type="entry name" value="CYTOCHROME C DOMAIN-CONTAINING PROTEIN"/>
    <property type="match status" value="1"/>
</dbReference>
<reference evidence="8" key="1">
    <citation type="submission" date="2020-01" db="EMBL/GenBank/DDBJ databases">
        <title>Sphingomonas sp. strain CSW-10.</title>
        <authorList>
            <person name="Chen W.-M."/>
        </authorList>
    </citation>
    <scope>NUCLEOTIDE SEQUENCE [LARGE SCALE GENOMIC DNA]</scope>
    <source>
        <strain evidence="8">FSY-8</strain>
    </source>
</reference>
<protein>
    <submittedName>
        <fullName evidence="7">C-type cytochrome</fullName>
    </submittedName>
</protein>
<dbReference type="InterPro" id="IPR009056">
    <property type="entry name" value="Cyt_c-like_dom"/>
</dbReference>
<evidence type="ECO:0000256" key="3">
    <source>
        <dbReference type="ARBA" id="ARBA00023004"/>
    </source>
</evidence>
<evidence type="ECO:0000256" key="2">
    <source>
        <dbReference type="ARBA" id="ARBA00022723"/>
    </source>
</evidence>
<dbReference type="Gene3D" id="1.10.760.10">
    <property type="entry name" value="Cytochrome c-like domain"/>
    <property type="match status" value="2"/>
</dbReference>
<keyword evidence="3 4" id="KW-0408">Iron</keyword>
<dbReference type="PANTHER" id="PTHR35008">
    <property type="entry name" value="BLL4482 PROTEIN-RELATED"/>
    <property type="match status" value="1"/>
</dbReference>
<dbReference type="Proteomes" id="UP000753724">
    <property type="component" value="Unassembled WGS sequence"/>
</dbReference>
<keyword evidence="2 4" id="KW-0479">Metal-binding</keyword>
<dbReference type="PROSITE" id="PS51007">
    <property type="entry name" value="CYTC"/>
    <property type="match status" value="1"/>
</dbReference>
<gene>
    <name evidence="7" type="ORF">GTZ99_11455</name>
</gene>
<evidence type="ECO:0000256" key="5">
    <source>
        <dbReference type="SAM" id="SignalP"/>
    </source>
</evidence>
<evidence type="ECO:0000256" key="4">
    <source>
        <dbReference type="PROSITE-ProRule" id="PRU00433"/>
    </source>
</evidence>
<dbReference type="InterPro" id="IPR051459">
    <property type="entry name" value="Cytochrome_c-type_DH"/>
</dbReference>
<dbReference type="EMBL" id="JAAAPO010000004">
    <property type="protein sequence ID" value="NBC37174.1"/>
    <property type="molecule type" value="Genomic_DNA"/>
</dbReference>
<feature type="domain" description="Cytochrome c" evidence="6">
    <location>
        <begin position="175"/>
        <end position="266"/>
    </location>
</feature>
<proteinExistence type="predicted"/>
<dbReference type="Pfam" id="PF21342">
    <property type="entry name" value="SoxA-TsdA_cyt-c"/>
    <property type="match status" value="1"/>
</dbReference>
<dbReference type="RefSeq" id="WP_161718979.1">
    <property type="nucleotide sequence ID" value="NZ_JAAAPO010000004.1"/>
</dbReference>
<evidence type="ECO:0000259" key="6">
    <source>
        <dbReference type="PROSITE" id="PS51007"/>
    </source>
</evidence>
<evidence type="ECO:0000256" key="1">
    <source>
        <dbReference type="ARBA" id="ARBA00022617"/>
    </source>
</evidence>
<dbReference type="InterPro" id="IPR036909">
    <property type="entry name" value="Cyt_c-like_dom_sf"/>
</dbReference>
<keyword evidence="5" id="KW-0732">Signal</keyword>
<keyword evidence="8" id="KW-1185">Reference proteome</keyword>
<feature type="chain" id="PRO_5047504333" evidence="5">
    <location>
        <begin position="24"/>
        <end position="324"/>
    </location>
</feature>
<name>A0ABW9XF94_9SPHN</name>
<sequence>MNKALGTLGLSIAAALGACLAHAAEPSPPALTAPDPAALPNDAWGATVRYGRDLLTQTAKLIGPQAQNPALRYAGNNLACQSCHIDAGTKAYGLPLTGAFADYPNYRAREGKVGTLPERINGCLTRSLNGKPMPEGSAQMTAIIAYLRFLSLGSKVGTPISTRGPGPIQTMSRAADPIRGQDIYSAQCAACHGSNGQGQRAAPGDPTFAIPALWGDDSFNDGAGMARLSTAAAFIRNNMPHGTSWPAPSLTEADAWDVAAFLEAQPRPHMAGLERDYPKLNEKPVDAPYGPYADSFPAIQHKYGPFGPIRATLNASIAASKDGN</sequence>
<accession>A0ABW9XF94</accession>
<evidence type="ECO:0000313" key="8">
    <source>
        <dbReference type="Proteomes" id="UP000753724"/>
    </source>
</evidence>
<keyword evidence="1 4" id="KW-0349">Heme</keyword>
<feature type="signal peptide" evidence="5">
    <location>
        <begin position="1"/>
        <end position="23"/>
    </location>
</feature>
<dbReference type="Pfam" id="PF00034">
    <property type="entry name" value="Cytochrom_C"/>
    <property type="match status" value="1"/>
</dbReference>
<comment type="caution">
    <text evidence="7">The sequence shown here is derived from an EMBL/GenBank/DDBJ whole genome shotgun (WGS) entry which is preliminary data.</text>
</comment>
<evidence type="ECO:0000313" key="7">
    <source>
        <dbReference type="EMBL" id="NBC37174.1"/>
    </source>
</evidence>
<dbReference type="SUPFAM" id="SSF46626">
    <property type="entry name" value="Cytochrome c"/>
    <property type="match status" value="2"/>
</dbReference>
<dbReference type="PROSITE" id="PS51257">
    <property type="entry name" value="PROKAR_LIPOPROTEIN"/>
    <property type="match status" value="1"/>
</dbReference>